<dbReference type="KEGG" id="sxo:SXYL_00145"/>
<reference evidence="1 3" key="1">
    <citation type="journal article" date="2016" name="Front. Microbiol.">
        <title>Comprehensive Phylogenetic Analysis of Bovine Non-aureus Staphylococci Species Based on Whole-Genome Sequencing.</title>
        <authorList>
            <person name="Naushad S."/>
            <person name="Barkema H.W."/>
            <person name="Luby C."/>
            <person name="Condas L.A."/>
            <person name="Nobrega D.B."/>
            <person name="Carson D.A."/>
            <person name="De Buck J."/>
        </authorList>
    </citation>
    <scope>NUCLEOTIDE SEQUENCE [LARGE SCALE GENOMIC DNA]</scope>
    <source>
        <strain evidence="1 3">SNUC 1349</strain>
    </source>
</reference>
<accession>A0A418I7M1</accession>
<evidence type="ECO:0000313" key="1">
    <source>
        <dbReference type="EMBL" id="RIM92579.1"/>
    </source>
</evidence>
<dbReference type="OrthoDB" id="9798559at2"/>
<dbReference type="EMBL" id="QXUI01000004">
    <property type="protein sequence ID" value="RIM92579.1"/>
    <property type="molecule type" value="Genomic_DNA"/>
</dbReference>
<dbReference type="Proteomes" id="UP000307747">
    <property type="component" value="Unassembled WGS sequence"/>
</dbReference>
<dbReference type="PANTHER" id="PTHR34472:SF1">
    <property type="entry name" value="SULFUR CARRIER PROTEIN THIS"/>
    <property type="match status" value="1"/>
</dbReference>
<dbReference type="GeneID" id="45495793"/>
<dbReference type="InterPro" id="IPR012675">
    <property type="entry name" value="Beta-grasp_dom_sf"/>
</dbReference>
<reference evidence="2 4" key="3">
    <citation type="submission" date="2019-05" db="EMBL/GenBank/DDBJ databases">
        <title>The metagenome of a microbial culture collection derived from dairy environment covers the genomic content of the human microbiome.</title>
        <authorList>
            <person name="Roder T."/>
            <person name="Wuthrich D."/>
            <person name="Sattari Z."/>
            <person name="Von Ah U."/>
            <person name="Bar C."/>
            <person name="Ronchi F."/>
            <person name="Macpherson A.J."/>
            <person name="Ganal-Vonarburg S.C."/>
            <person name="Bruggmann R."/>
            <person name="Vergeres G."/>
        </authorList>
    </citation>
    <scope>NUCLEOTIDE SEQUENCE [LARGE SCALE GENOMIC DNA]</scope>
    <source>
        <strain evidence="2 4">FAM 20833</strain>
    </source>
</reference>
<dbReference type="SUPFAM" id="SSF54285">
    <property type="entry name" value="MoaD/ThiS"/>
    <property type="match status" value="1"/>
</dbReference>
<dbReference type="KEGG" id="sxl:SXYLSMQ121_0152"/>
<dbReference type="InterPro" id="IPR010035">
    <property type="entry name" value="Thi_S"/>
</dbReference>
<dbReference type="CDD" id="cd00565">
    <property type="entry name" value="Ubl_ThiS"/>
    <property type="match status" value="1"/>
</dbReference>
<dbReference type="InterPro" id="IPR016155">
    <property type="entry name" value="Mopterin_synth/thiamin_S_b"/>
</dbReference>
<dbReference type="KEGG" id="sxy:BE24_11330"/>
<dbReference type="PANTHER" id="PTHR34472">
    <property type="entry name" value="SULFUR CARRIER PROTEIN THIS"/>
    <property type="match status" value="1"/>
</dbReference>
<dbReference type="Gene3D" id="3.10.20.30">
    <property type="match status" value="1"/>
</dbReference>
<evidence type="ECO:0000313" key="3">
    <source>
        <dbReference type="Proteomes" id="UP000285579"/>
    </source>
</evidence>
<gene>
    <name evidence="2" type="primary">thiS</name>
    <name evidence="1" type="ORF">BU104_08075</name>
    <name evidence="2" type="ORF">FEZ53_09860</name>
</gene>
<comment type="caution">
    <text evidence="2">The sequence shown here is derived from an EMBL/GenBank/DDBJ whole genome shotgun (WGS) entry which is preliminary data.</text>
</comment>
<dbReference type="RefSeq" id="WP_029379227.1">
    <property type="nucleotide sequence ID" value="NZ_BKAZ01000048.1"/>
</dbReference>
<dbReference type="Proteomes" id="UP000285579">
    <property type="component" value="Unassembled WGS sequence"/>
</dbReference>
<dbReference type="Pfam" id="PF02597">
    <property type="entry name" value="ThiS"/>
    <property type="match status" value="1"/>
</dbReference>
<organism evidence="2 4">
    <name type="scientific">Staphylococcus xylosus</name>
    <dbReference type="NCBI Taxonomy" id="1288"/>
    <lineage>
        <taxon>Bacteria</taxon>
        <taxon>Bacillati</taxon>
        <taxon>Bacillota</taxon>
        <taxon>Bacilli</taxon>
        <taxon>Bacillales</taxon>
        <taxon>Staphylococcaceae</taxon>
        <taxon>Staphylococcus</taxon>
    </lineage>
</organism>
<sequence>MKCKINGDVFNFEQPINIQEVIQSLGLDETRIIVEHNETLIKREQFTSRIVNDEDNLELLEFVGGG</sequence>
<proteinExistence type="predicted"/>
<dbReference type="InterPro" id="IPR003749">
    <property type="entry name" value="ThiS/MoaD-like"/>
</dbReference>
<dbReference type="EMBL" id="VBTJ01000002">
    <property type="protein sequence ID" value="TLP89759.1"/>
    <property type="molecule type" value="Genomic_DNA"/>
</dbReference>
<protein>
    <submittedName>
        <fullName evidence="2">Sulfur carrier protein ThiS</fullName>
    </submittedName>
</protein>
<evidence type="ECO:0000313" key="2">
    <source>
        <dbReference type="EMBL" id="TLP89759.1"/>
    </source>
</evidence>
<name>A0A418I7M1_STAXY</name>
<dbReference type="NCBIfam" id="TIGR01683">
    <property type="entry name" value="thiS"/>
    <property type="match status" value="1"/>
</dbReference>
<reference evidence="1" key="2">
    <citation type="submission" date="2018-09" db="EMBL/GenBank/DDBJ databases">
        <authorList>
            <person name="Naushad S."/>
            <person name="De Buck J."/>
        </authorList>
    </citation>
    <scope>NUCLEOTIDE SEQUENCE</scope>
    <source>
        <strain evidence="1">SNUC 1349</strain>
    </source>
</reference>
<evidence type="ECO:0000313" key="4">
    <source>
        <dbReference type="Proteomes" id="UP000307747"/>
    </source>
</evidence>
<dbReference type="AlphaFoldDB" id="A0A418I7M1"/>